<dbReference type="AlphaFoldDB" id="A0A6A4I7V3"/>
<evidence type="ECO:0000313" key="1">
    <source>
        <dbReference type="EMBL" id="KAE9406779.1"/>
    </source>
</evidence>
<proteinExistence type="predicted"/>
<name>A0A6A4I7V3_9AGAR</name>
<gene>
    <name evidence="1" type="ORF">BT96DRAFT_915191</name>
</gene>
<keyword evidence="2" id="KW-1185">Reference proteome</keyword>
<sequence length="81" mass="9289">MRSHFLIADSQTGSTILSLYSLAYRSVVCTQNDLCDPKRIEQLTDIIVRSCETSIQASLLTHVRTHFLRNRVEYNDKDVSN</sequence>
<protein>
    <submittedName>
        <fullName evidence="1">Uncharacterized protein</fullName>
    </submittedName>
</protein>
<accession>A0A6A4I7V3</accession>
<organism evidence="1 2">
    <name type="scientific">Gymnopus androsaceus JB14</name>
    <dbReference type="NCBI Taxonomy" id="1447944"/>
    <lineage>
        <taxon>Eukaryota</taxon>
        <taxon>Fungi</taxon>
        <taxon>Dikarya</taxon>
        <taxon>Basidiomycota</taxon>
        <taxon>Agaricomycotina</taxon>
        <taxon>Agaricomycetes</taxon>
        <taxon>Agaricomycetidae</taxon>
        <taxon>Agaricales</taxon>
        <taxon>Marasmiineae</taxon>
        <taxon>Omphalotaceae</taxon>
        <taxon>Gymnopus</taxon>
    </lineage>
</organism>
<reference evidence="1" key="1">
    <citation type="journal article" date="2019" name="Environ. Microbiol.">
        <title>Fungal ecological strategies reflected in gene transcription - a case study of two litter decomposers.</title>
        <authorList>
            <person name="Barbi F."/>
            <person name="Kohler A."/>
            <person name="Barry K."/>
            <person name="Baskaran P."/>
            <person name="Daum C."/>
            <person name="Fauchery L."/>
            <person name="Ihrmark K."/>
            <person name="Kuo A."/>
            <person name="LaButti K."/>
            <person name="Lipzen A."/>
            <person name="Morin E."/>
            <person name="Grigoriev I.V."/>
            <person name="Henrissat B."/>
            <person name="Lindahl B."/>
            <person name="Martin F."/>
        </authorList>
    </citation>
    <scope>NUCLEOTIDE SEQUENCE</scope>
    <source>
        <strain evidence="1">JB14</strain>
    </source>
</reference>
<dbReference type="EMBL" id="ML769400">
    <property type="protein sequence ID" value="KAE9406779.1"/>
    <property type="molecule type" value="Genomic_DNA"/>
</dbReference>
<dbReference type="Proteomes" id="UP000799118">
    <property type="component" value="Unassembled WGS sequence"/>
</dbReference>
<evidence type="ECO:0000313" key="2">
    <source>
        <dbReference type="Proteomes" id="UP000799118"/>
    </source>
</evidence>